<keyword evidence="3" id="KW-1185">Reference proteome</keyword>
<name>A0AAN9PJZ4_CLITE</name>
<reference evidence="2 3" key="1">
    <citation type="submission" date="2024-01" db="EMBL/GenBank/DDBJ databases">
        <title>The genomes of 5 underutilized Papilionoideae crops provide insights into root nodulation and disease resistance.</title>
        <authorList>
            <person name="Yuan L."/>
        </authorList>
    </citation>
    <scope>NUCLEOTIDE SEQUENCE [LARGE SCALE GENOMIC DNA]</scope>
    <source>
        <strain evidence="2">LY-2023</strain>
        <tissue evidence="2">Leaf</tissue>
    </source>
</reference>
<feature type="chain" id="PRO_5042841923" evidence="1">
    <location>
        <begin position="20"/>
        <end position="169"/>
    </location>
</feature>
<gene>
    <name evidence="2" type="ORF">RJT34_11328</name>
</gene>
<evidence type="ECO:0000313" key="2">
    <source>
        <dbReference type="EMBL" id="KAK7300484.1"/>
    </source>
</evidence>
<organism evidence="2 3">
    <name type="scientific">Clitoria ternatea</name>
    <name type="common">Butterfly pea</name>
    <dbReference type="NCBI Taxonomy" id="43366"/>
    <lineage>
        <taxon>Eukaryota</taxon>
        <taxon>Viridiplantae</taxon>
        <taxon>Streptophyta</taxon>
        <taxon>Embryophyta</taxon>
        <taxon>Tracheophyta</taxon>
        <taxon>Spermatophyta</taxon>
        <taxon>Magnoliopsida</taxon>
        <taxon>eudicotyledons</taxon>
        <taxon>Gunneridae</taxon>
        <taxon>Pentapetalae</taxon>
        <taxon>rosids</taxon>
        <taxon>fabids</taxon>
        <taxon>Fabales</taxon>
        <taxon>Fabaceae</taxon>
        <taxon>Papilionoideae</taxon>
        <taxon>50 kb inversion clade</taxon>
        <taxon>NPAAA clade</taxon>
        <taxon>indigoferoid/millettioid clade</taxon>
        <taxon>Phaseoleae</taxon>
        <taxon>Clitoria</taxon>
    </lineage>
</organism>
<keyword evidence="1" id="KW-0732">Signal</keyword>
<sequence>MIMACMMCVILAIASYIYACDSLILVWCEKLDENVHHVVYDDIILRFCFIENHKDMEEQGYMRNREKNYKCDSNVEKKTSNVEPMLRKDKMRSGEPKGVGKKTQDSYYPKPEIKFLNHHKRDKLEAFKNMSKHIELENAAIVSNQMNMNFISGITCKVNKMELLHMWRT</sequence>
<accession>A0AAN9PJZ4</accession>
<evidence type="ECO:0000256" key="1">
    <source>
        <dbReference type="SAM" id="SignalP"/>
    </source>
</evidence>
<evidence type="ECO:0000313" key="3">
    <source>
        <dbReference type="Proteomes" id="UP001359559"/>
    </source>
</evidence>
<dbReference type="AlphaFoldDB" id="A0AAN9PJZ4"/>
<dbReference type="EMBL" id="JAYKXN010000003">
    <property type="protein sequence ID" value="KAK7300484.1"/>
    <property type="molecule type" value="Genomic_DNA"/>
</dbReference>
<protein>
    <submittedName>
        <fullName evidence="2">Uncharacterized protein</fullName>
    </submittedName>
</protein>
<proteinExistence type="predicted"/>
<feature type="signal peptide" evidence="1">
    <location>
        <begin position="1"/>
        <end position="19"/>
    </location>
</feature>
<comment type="caution">
    <text evidence="2">The sequence shown here is derived from an EMBL/GenBank/DDBJ whole genome shotgun (WGS) entry which is preliminary data.</text>
</comment>
<dbReference type="Proteomes" id="UP001359559">
    <property type="component" value="Unassembled WGS sequence"/>
</dbReference>